<dbReference type="EMBL" id="BQFW01000014">
    <property type="protein sequence ID" value="GJJ77682.1"/>
    <property type="molecule type" value="Genomic_DNA"/>
</dbReference>
<feature type="transmembrane region" description="Helical" evidence="2">
    <location>
        <begin position="33"/>
        <end position="54"/>
    </location>
</feature>
<organism evidence="3 4">
    <name type="scientific">Entomortierella parvispora</name>
    <dbReference type="NCBI Taxonomy" id="205924"/>
    <lineage>
        <taxon>Eukaryota</taxon>
        <taxon>Fungi</taxon>
        <taxon>Fungi incertae sedis</taxon>
        <taxon>Mucoromycota</taxon>
        <taxon>Mortierellomycotina</taxon>
        <taxon>Mortierellomycetes</taxon>
        <taxon>Mortierellales</taxon>
        <taxon>Mortierellaceae</taxon>
        <taxon>Entomortierella</taxon>
    </lineage>
</organism>
<feature type="compositionally biased region" description="Low complexity" evidence="1">
    <location>
        <begin position="398"/>
        <end position="411"/>
    </location>
</feature>
<evidence type="ECO:0000256" key="2">
    <source>
        <dbReference type="SAM" id="Phobius"/>
    </source>
</evidence>
<feature type="compositionally biased region" description="Low complexity" evidence="1">
    <location>
        <begin position="578"/>
        <end position="588"/>
    </location>
</feature>
<protein>
    <submittedName>
        <fullName evidence="3">Uncharacterized protein</fullName>
    </submittedName>
</protein>
<proteinExistence type="predicted"/>
<feature type="region of interest" description="Disordered" evidence="1">
    <location>
        <begin position="501"/>
        <end position="593"/>
    </location>
</feature>
<feature type="compositionally biased region" description="Polar residues" evidence="1">
    <location>
        <begin position="683"/>
        <end position="692"/>
    </location>
</feature>
<reference evidence="3" key="1">
    <citation type="submission" date="2021-11" db="EMBL/GenBank/DDBJ databases">
        <authorList>
            <person name="Herlambang A."/>
            <person name="Guo Y."/>
            <person name="Takashima Y."/>
            <person name="Nishizawa T."/>
        </authorList>
    </citation>
    <scope>NUCLEOTIDE SEQUENCE</scope>
    <source>
        <strain evidence="3">E1425</strain>
    </source>
</reference>
<keyword evidence="4" id="KW-1185">Reference proteome</keyword>
<name>A0A9P3HJA6_9FUNG</name>
<evidence type="ECO:0000256" key="1">
    <source>
        <dbReference type="SAM" id="MobiDB-lite"/>
    </source>
</evidence>
<feature type="transmembrane region" description="Helical" evidence="2">
    <location>
        <begin position="7"/>
        <end position="27"/>
    </location>
</feature>
<feature type="region of interest" description="Disordered" evidence="1">
    <location>
        <begin position="152"/>
        <end position="177"/>
    </location>
</feature>
<dbReference type="Proteomes" id="UP000827284">
    <property type="component" value="Unassembled WGS sequence"/>
</dbReference>
<evidence type="ECO:0000313" key="3">
    <source>
        <dbReference type="EMBL" id="GJJ77682.1"/>
    </source>
</evidence>
<feature type="compositionally biased region" description="Polar residues" evidence="1">
    <location>
        <begin position="167"/>
        <end position="177"/>
    </location>
</feature>
<feature type="region of interest" description="Disordered" evidence="1">
    <location>
        <begin position="672"/>
        <end position="692"/>
    </location>
</feature>
<dbReference type="AlphaFoldDB" id="A0A9P3HJA6"/>
<reference evidence="3" key="2">
    <citation type="journal article" date="2022" name="Microbiol. Resour. Announc.">
        <title>Whole-Genome Sequence of Entomortierella parvispora E1425, a Mucoromycotan Fungus Associated with Burkholderiaceae-Related Endosymbiotic Bacteria.</title>
        <authorList>
            <person name="Herlambang A."/>
            <person name="Guo Y."/>
            <person name="Takashima Y."/>
            <person name="Narisawa K."/>
            <person name="Ohta H."/>
            <person name="Nishizawa T."/>
        </authorList>
    </citation>
    <scope>NUCLEOTIDE SEQUENCE</scope>
    <source>
        <strain evidence="3">E1425</strain>
    </source>
</reference>
<comment type="caution">
    <text evidence="3">The sequence shown here is derived from an EMBL/GenBank/DDBJ whole genome shotgun (WGS) entry which is preliminary data.</text>
</comment>
<keyword evidence="2" id="KW-0812">Transmembrane</keyword>
<evidence type="ECO:0000313" key="4">
    <source>
        <dbReference type="Proteomes" id="UP000827284"/>
    </source>
</evidence>
<keyword evidence="2" id="KW-1133">Transmembrane helix</keyword>
<feature type="compositionally biased region" description="Low complexity" evidence="1">
    <location>
        <begin position="156"/>
        <end position="166"/>
    </location>
</feature>
<feature type="transmembrane region" description="Helical" evidence="2">
    <location>
        <begin position="61"/>
        <end position="88"/>
    </location>
</feature>
<feature type="compositionally biased region" description="Low complexity" evidence="1">
    <location>
        <begin position="532"/>
        <end position="568"/>
    </location>
</feature>
<sequence>MTMQTSVILKVALWFQAALLLVLTSTLADTDAWIGAIVTGVGLAFVVVGIIAAHKQHIGSLYIYATLVGVWEILALAHILMICGLIALPRTTQIDLTAVVIGKRVAESKSDPLRIVLPVLYGLQWSLWCLALVCLVSLRLVAQDPTLGFEIQDPKQQQQQQPQQQQRPHSIESTRSQHWQQYRVSLDGVSHSNGGHRQHLLNFRQSVISPMGGPAATGATHSSMRSSVISGGGDGAVTANYPYTHQGKKSVPTRFSTDSKVIKMPTRSYEMAERRASSESNAVYIPSDPRISQVVVTFKNVLTDPLPSGTSSQDPLQLLKKTPESTTVFITNHNYAQAGSDRSLPSTAGSGKGNMNEAYVLNFASSGESLSDMIFKQTQTVGGQYQFESISKCMPGSSSAASAPISAPEPSTTQTSATSSVLPATTESIFNQLPEDNDTPNPARIRATATKASLTLSSDSSSSELSSISSSTTTSLGSDSGSLSQEGVVAGLAMVSVTPLNVTSKDKDQRNSSHLQDDQSTEDRCLPEPVIDTDSSASDAPHDSSPGMQPNSSESSHSLSSILSSSSLPQLDEPTPHPSTSSTPSAPTYVFHPVPSSTTKPIISAPASSSNEPFPVLSPPAHILSHATPSVTITPTSAIPRPISAFTKSKPSLASIPFQYWRNRAAAAVSSPSSHRYGADSPPVSSTAPSSFSQSYLGQTSGLFSKKKKFQIPTIVIHPDEEDGEPPRVLSQKDIEYLSTMPPAPMRPLIQPWEEEYFEDGGGYDDAVNEGYDYDETFHPHHSMSMQGATIGYQQGLVLDSVQEEEGEEEYANPIYGNDEELAEVDRHEDFGLGQIHPHHHRRRDAFGGHGALEPIGCDPYALDVPIDLDVDLQSLQEVHQKSSQDRYPYRPA</sequence>
<accession>A0A9P3HJA6</accession>
<keyword evidence="2" id="KW-0472">Membrane</keyword>
<feature type="compositionally biased region" description="Polar residues" evidence="1">
    <location>
        <begin position="412"/>
        <end position="422"/>
    </location>
</feature>
<feature type="region of interest" description="Disordered" evidence="1">
    <location>
        <begin position="453"/>
        <end position="483"/>
    </location>
</feature>
<gene>
    <name evidence="3" type="ORF">EMPS_10041</name>
</gene>
<dbReference type="OrthoDB" id="2431359at2759"/>
<feature type="region of interest" description="Disordered" evidence="1">
    <location>
        <begin position="398"/>
        <end position="422"/>
    </location>
</feature>
<feature type="compositionally biased region" description="Basic and acidic residues" evidence="1">
    <location>
        <begin position="504"/>
        <end position="526"/>
    </location>
</feature>